<organism evidence="1">
    <name type="scientific">marine sediment metagenome</name>
    <dbReference type="NCBI Taxonomy" id="412755"/>
    <lineage>
        <taxon>unclassified sequences</taxon>
        <taxon>metagenomes</taxon>
        <taxon>ecological metagenomes</taxon>
    </lineage>
</organism>
<protein>
    <submittedName>
        <fullName evidence="1">Uncharacterized protein</fullName>
    </submittedName>
</protein>
<sequence length="62" mass="7389">MSMEVDKIIEIINEMKKRNPYPEDIFVSKKGKAARNSWNVCCEDIITRILEEKKLMDEEKEK</sequence>
<gene>
    <name evidence="1" type="ORF">S01H1_33963</name>
</gene>
<accession>X0V6B3</accession>
<name>X0V6B3_9ZZZZ</name>
<reference evidence="1" key="1">
    <citation type="journal article" date="2014" name="Front. Microbiol.">
        <title>High frequency of phylogenetically diverse reductive dehalogenase-homologous genes in deep subseafloor sedimentary metagenomes.</title>
        <authorList>
            <person name="Kawai M."/>
            <person name="Futagami T."/>
            <person name="Toyoda A."/>
            <person name="Takaki Y."/>
            <person name="Nishi S."/>
            <person name="Hori S."/>
            <person name="Arai W."/>
            <person name="Tsubouchi T."/>
            <person name="Morono Y."/>
            <person name="Uchiyama I."/>
            <person name="Ito T."/>
            <person name="Fujiyama A."/>
            <person name="Inagaki F."/>
            <person name="Takami H."/>
        </authorList>
    </citation>
    <scope>NUCLEOTIDE SEQUENCE</scope>
    <source>
        <strain evidence="1">Expedition CK06-06</strain>
    </source>
</reference>
<proteinExistence type="predicted"/>
<evidence type="ECO:0000313" key="1">
    <source>
        <dbReference type="EMBL" id="GAG13734.1"/>
    </source>
</evidence>
<dbReference type="AlphaFoldDB" id="X0V6B3"/>
<dbReference type="EMBL" id="BARS01021114">
    <property type="protein sequence ID" value="GAG13734.1"/>
    <property type="molecule type" value="Genomic_DNA"/>
</dbReference>
<comment type="caution">
    <text evidence="1">The sequence shown here is derived from an EMBL/GenBank/DDBJ whole genome shotgun (WGS) entry which is preliminary data.</text>
</comment>